<name>A0A285CK87_9BACI</name>
<reference evidence="2 3" key="1">
    <citation type="submission" date="2017-08" db="EMBL/GenBank/DDBJ databases">
        <authorList>
            <person name="de Groot N.N."/>
        </authorList>
    </citation>
    <scope>NUCLEOTIDE SEQUENCE [LARGE SCALE GENOMIC DNA]</scope>
    <source>
        <strain evidence="2 3">JC228</strain>
    </source>
</reference>
<keyword evidence="1" id="KW-0812">Transmembrane</keyword>
<dbReference type="Proteomes" id="UP000219546">
    <property type="component" value="Unassembled WGS sequence"/>
</dbReference>
<dbReference type="EMBL" id="OAOP01000002">
    <property type="protein sequence ID" value="SNX67940.1"/>
    <property type="molecule type" value="Genomic_DNA"/>
</dbReference>
<evidence type="ECO:0000313" key="3">
    <source>
        <dbReference type="Proteomes" id="UP000219546"/>
    </source>
</evidence>
<dbReference type="AlphaFoldDB" id="A0A285CK87"/>
<protein>
    <submittedName>
        <fullName evidence="2">Uncharacterized protein</fullName>
    </submittedName>
</protein>
<sequence>MKQFNEDGFTLVEALFAFILILLCMFLMTSLFLVYNQRAQFKEDIGTLYSLKQAIMEMESLEDREYQFSNFYGKFEVTILNGEVCINKQSEQKKEDTKCLKLIEK</sequence>
<feature type="transmembrane region" description="Helical" evidence="1">
    <location>
        <begin position="14"/>
        <end position="35"/>
    </location>
</feature>
<gene>
    <name evidence="2" type="ORF">SAMN05877753_102144</name>
</gene>
<accession>A0A285CK87</accession>
<dbReference type="RefSeq" id="WP_097157350.1">
    <property type="nucleotide sequence ID" value="NZ_JBEPMQ010000013.1"/>
</dbReference>
<keyword evidence="3" id="KW-1185">Reference proteome</keyword>
<evidence type="ECO:0000256" key="1">
    <source>
        <dbReference type="SAM" id="Phobius"/>
    </source>
</evidence>
<organism evidence="2 3">
    <name type="scientific">Bacillus oleivorans</name>
    <dbReference type="NCBI Taxonomy" id="1448271"/>
    <lineage>
        <taxon>Bacteria</taxon>
        <taxon>Bacillati</taxon>
        <taxon>Bacillota</taxon>
        <taxon>Bacilli</taxon>
        <taxon>Bacillales</taxon>
        <taxon>Bacillaceae</taxon>
        <taxon>Bacillus</taxon>
    </lineage>
</organism>
<keyword evidence="1" id="KW-1133">Transmembrane helix</keyword>
<proteinExistence type="predicted"/>
<evidence type="ECO:0000313" key="2">
    <source>
        <dbReference type="EMBL" id="SNX67940.1"/>
    </source>
</evidence>
<keyword evidence="1" id="KW-0472">Membrane</keyword>